<comment type="caution">
    <text evidence="1">The sequence shown here is derived from an EMBL/GenBank/DDBJ whole genome shotgun (WGS) entry which is preliminary data.</text>
</comment>
<sequence length="187" mass="21457">MAFSEKSSVASASYEPSSISGSAKDALEVMEVWVQTMASIFLRTFSLDTKVVRALCEGDIQEAEQLPPNIKNVYESIYQLLPCYMEGKNFLRSGDMDPDSFLSKREALLEMAQIDKLNASINWLDDVIPYEFSDESLETKRGIKFMEYMILKYRKKKRQSKKLTQGLENAYNNTIECFQSEFDTSEE</sequence>
<gene>
    <name evidence="1" type="ORF">CLODIP_2_CD05019</name>
</gene>
<name>A0A8S1BZ48_9INSE</name>
<evidence type="ECO:0000313" key="2">
    <source>
        <dbReference type="Proteomes" id="UP000494165"/>
    </source>
</evidence>
<organism evidence="1 2">
    <name type="scientific">Cloeon dipterum</name>
    <dbReference type="NCBI Taxonomy" id="197152"/>
    <lineage>
        <taxon>Eukaryota</taxon>
        <taxon>Metazoa</taxon>
        <taxon>Ecdysozoa</taxon>
        <taxon>Arthropoda</taxon>
        <taxon>Hexapoda</taxon>
        <taxon>Insecta</taxon>
        <taxon>Pterygota</taxon>
        <taxon>Palaeoptera</taxon>
        <taxon>Ephemeroptera</taxon>
        <taxon>Pisciforma</taxon>
        <taxon>Baetidae</taxon>
        <taxon>Cloeon</taxon>
    </lineage>
</organism>
<accession>A0A8S1BZ48</accession>
<proteinExistence type="predicted"/>
<reference evidence="1 2" key="1">
    <citation type="submission" date="2020-04" db="EMBL/GenBank/DDBJ databases">
        <authorList>
            <person name="Alioto T."/>
            <person name="Alioto T."/>
            <person name="Gomez Garrido J."/>
        </authorList>
    </citation>
    <scope>NUCLEOTIDE SEQUENCE [LARGE SCALE GENOMIC DNA]</scope>
</reference>
<dbReference type="EMBL" id="CADEPI010000008">
    <property type="protein sequence ID" value="CAB3362173.1"/>
    <property type="molecule type" value="Genomic_DNA"/>
</dbReference>
<dbReference type="Proteomes" id="UP000494165">
    <property type="component" value="Unassembled WGS sequence"/>
</dbReference>
<protein>
    <submittedName>
        <fullName evidence="1">Uncharacterized protein</fullName>
    </submittedName>
</protein>
<evidence type="ECO:0000313" key="1">
    <source>
        <dbReference type="EMBL" id="CAB3362173.1"/>
    </source>
</evidence>
<keyword evidence="2" id="KW-1185">Reference proteome</keyword>
<dbReference type="AlphaFoldDB" id="A0A8S1BZ48"/>